<dbReference type="Gene3D" id="1.10.3210.10">
    <property type="entry name" value="Hypothetical protein af1432"/>
    <property type="match status" value="1"/>
</dbReference>
<dbReference type="EMBL" id="QZAA01000028">
    <property type="protein sequence ID" value="RQD78283.1"/>
    <property type="molecule type" value="Genomic_DNA"/>
</dbReference>
<evidence type="ECO:0000256" key="1">
    <source>
        <dbReference type="ARBA" id="ARBA00022801"/>
    </source>
</evidence>
<comment type="caution">
    <text evidence="3">The sequence shown here is derived from an EMBL/GenBank/DDBJ whole genome shotgun (WGS) entry which is preliminary data.</text>
</comment>
<dbReference type="PANTHER" id="PTHR37294:SF1">
    <property type="entry name" value="3'-5' EXORIBONUCLEASE YHAM"/>
    <property type="match status" value="1"/>
</dbReference>
<keyword evidence="1" id="KW-0378">Hydrolase</keyword>
<accession>A0A424YIR0</accession>
<dbReference type="GO" id="GO:0016787">
    <property type="term" value="F:hydrolase activity"/>
    <property type="evidence" value="ECO:0007669"/>
    <property type="project" value="UniProtKB-KW"/>
</dbReference>
<dbReference type="GO" id="GO:0031125">
    <property type="term" value="P:rRNA 3'-end processing"/>
    <property type="evidence" value="ECO:0007669"/>
    <property type="project" value="TreeGrafter"/>
</dbReference>
<feature type="domain" description="HD/PDEase" evidence="2">
    <location>
        <begin position="169"/>
        <end position="304"/>
    </location>
</feature>
<evidence type="ECO:0000313" key="4">
    <source>
        <dbReference type="Proteomes" id="UP000285138"/>
    </source>
</evidence>
<dbReference type="Gene3D" id="2.40.50.140">
    <property type="entry name" value="Nucleic acid-binding proteins"/>
    <property type="match status" value="1"/>
</dbReference>
<dbReference type="NCBIfam" id="TIGR00277">
    <property type="entry name" value="HDIG"/>
    <property type="match status" value="1"/>
</dbReference>
<dbReference type="CDD" id="cd00077">
    <property type="entry name" value="HDc"/>
    <property type="match status" value="1"/>
</dbReference>
<gene>
    <name evidence="3" type="ORF">D5R97_00640</name>
</gene>
<name>A0A424YIR0_9FIRM</name>
<organism evidence="3 4">
    <name type="scientific">Candidatus Syntrophonatronum acetioxidans</name>
    <dbReference type="NCBI Taxonomy" id="1795816"/>
    <lineage>
        <taxon>Bacteria</taxon>
        <taxon>Bacillati</taxon>
        <taxon>Bacillota</taxon>
        <taxon>Clostridia</taxon>
        <taxon>Eubacteriales</taxon>
        <taxon>Syntrophomonadaceae</taxon>
        <taxon>Candidatus Syntrophonatronum</taxon>
    </lineage>
</organism>
<dbReference type="InterPro" id="IPR006675">
    <property type="entry name" value="HDIG_dom"/>
</dbReference>
<dbReference type="Pfam" id="PF01336">
    <property type="entry name" value="tRNA_anti-codon"/>
    <property type="match status" value="1"/>
</dbReference>
<dbReference type="SUPFAM" id="SSF109604">
    <property type="entry name" value="HD-domain/PDEase-like"/>
    <property type="match status" value="1"/>
</dbReference>
<reference evidence="3 4" key="1">
    <citation type="submission" date="2018-08" db="EMBL/GenBank/DDBJ databases">
        <title>The metabolism and importance of syntrophic acetate oxidation coupled to methane or sulfide production in haloalkaline environments.</title>
        <authorList>
            <person name="Timmers P.H.A."/>
            <person name="Vavourakis C.D."/>
            <person name="Sorokin D.Y."/>
            <person name="Sinninghe Damste J.S."/>
            <person name="Muyzer G."/>
            <person name="Stams A.J.M."/>
            <person name="Plugge C.M."/>
        </authorList>
    </citation>
    <scope>NUCLEOTIDE SEQUENCE [LARGE SCALE GENOMIC DNA]</scope>
    <source>
        <strain evidence="3">MSAO_Bac1</strain>
    </source>
</reference>
<dbReference type="SMART" id="SM00471">
    <property type="entry name" value="HDc"/>
    <property type="match status" value="1"/>
</dbReference>
<dbReference type="InterPro" id="IPR012340">
    <property type="entry name" value="NA-bd_OB-fold"/>
</dbReference>
<evidence type="ECO:0000259" key="2">
    <source>
        <dbReference type="SMART" id="SM00471"/>
    </source>
</evidence>
<proteinExistence type="predicted"/>
<dbReference type="InterPro" id="IPR004365">
    <property type="entry name" value="NA-bd_OB_tRNA"/>
</dbReference>
<dbReference type="PANTHER" id="PTHR37294">
    <property type="entry name" value="3'-5' EXORIBONUCLEASE YHAM"/>
    <property type="match status" value="1"/>
</dbReference>
<dbReference type="InterPro" id="IPR003607">
    <property type="entry name" value="HD/PDEase_dom"/>
</dbReference>
<dbReference type="Proteomes" id="UP000285138">
    <property type="component" value="Unassembled WGS sequence"/>
</dbReference>
<dbReference type="InterPro" id="IPR050798">
    <property type="entry name" value="YhaM_exoribonuc/phosphodiest"/>
</dbReference>
<dbReference type="SUPFAM" id="SSF50249">
    <property type="entry name" value="Nucleic acid-binding proteins"/>
    <property type="match status" value="1"/>
</dbReference>
<dbReference type="GO" id="GO:0003676">
    <property type="term" value="F:nucleic acid binding"/>
    <property type="evidence" value="ECO:0007669"/>
    <property type="project" value="InterPro"/>
</dbReference>
<dbReference type="Pfam" id="PF01966">
    <property type="entry name" value="HD"/>
    <property type="match status" value="1"/>
</dbReference>
<protein>
    <submittedName>
        <fullName evidence="3">HD domain-containing protein</fullName>
    </submittedName>
</protein>
<evidence type="ECO:0000313" key="3">
    <source>
        <dbReference type="EMBL" id="RQD78283.1"/>
    </source>
</evidence>
<dbReference type="InterPro" id="IPR006674">
    <property type="entry name" value="HD_domain"/>
</dbReference>
<dbReference type="AlphaFoldDB" id="A0A424YIR0"/>
<sequence>MGNDKRCNKTNFVKDLKVGDRVNTLLAVIEKNLINYSTPNRAGEQFMRLLLGDVSGTITGVVWDNAPEISRTFERDDIVQVKGEINDYKGPQIIINSIQKVSKEEVDPASFQAATSKDRRQMFDRIKELITKKVEGKFLKRLLFDFFKDEEFCRSFVKAPGGRLIHHNYVGGLMEHSLEVAEVVLKMVDLYPDFLNKDLLVTSAILHDIGKIKEYDLNSISFQMTDRGKLIGHITMGREMVMERALKIDGYPEDIMLELEHMVLSHHGKKEWGAPEIPKTMNAFALYYGDLISARLNQFENLVKDSLVKEVKWSDWDRFLERNVFLPDYLKEE</sequence>